<dbReference type="EMBL" id="JANEYG010000001">
    <property type="protein sequence ID" value="KAJ8925693.1"/>
    <property type="molecule type" value="Genomic_DNA"/>
</dbReference>
<proteinExistence type="inferred from homology"/>
<dbReference type="AlphaFoldDB" id="A0AAV8WGZ0"/>
<evidence type="ECO:0000256" key="2">
    <source>
        <dbReference type="ARBA" id="ARBA00022670"/>
    </source>
</evidence>
<keyword evidence="2" id="KW-0645">Protease</keyword>
<dbReference type="GO" id="GO:0004177">
    <property type="term" value="F:aminopeptidase activity"/>
    <property type="evidence" value="ECO:0007669"/>
    <property type="project" value="UniProtKB-KW"/>
</dbReference>
<evidence type="ECO:0000313" key="9">
    <source>
        <dbReference type="Proteomes" id="UP001159042"/>
    </source>
</evidence>
<keyword evidence="1" id="KW-0031">Aminopeptidase</keyword>
<evidence type="ECO:0000256" key="3">
    <source>
        <dbReference type="ARBA" id="ARBA00022801"/>
    </source>
</evidence>
<dbReference type="PANTHER" id="PTHR28631:SF1">
    <property type="entry name" value="ACTIN MATURATION PROTEASE"/>
    <property type="match status" value="1"/>
</dbReference>
<reference evidence="8 9" key="1">
    <citation type="journal article" date="2023" name="Insect Mol. Biol.">
        <title>Genome sequencing provides insights into the evolution of gene families encoding plant cell wall-degrading enzymes in longhorned beetles.</title>
        <authorList>
            <person name="Shin N.R."/>
            <person name="Okamura Y."/>
            <person name="Kirsch R."/>
            <person name="Pauchet Y."/>
        </authorList>
    </citation>
    <scope>NUCLEOTIDE SEQUENCE [LARGE SCALE GENOMIC DNA]</scope>
    <source>
        <strain evidence="8">EAD_L_NR</strain>
    </source>
</reference>
<comment type="caution">
    <text evidence="8">The sequence shown here is derived from an EMBL/GenBank/DDBJ whole genome shotgun (WGS) entry which is preliminary data.</text>
</comment>
<evidence type="ECO:0000256" key="4">
    <source>
        <dbReference type="ARBA" id="ARBA00034725"/>
    </source>
</evidence>
<evidence type="ECO:0000256" key="1">
    <source>
        <dbReference type="ARBA" id="ARBA00022438"/>
    </source>
</evidence>
<sequence>MDFSWALDFPEVHKICTLFQMIELSNPVKYSYKSLNSYLQDGPQCGLVALTMCSGSPNRETVESLCAYAKRKGYTNNGEIFSVNDMAALSQYYLPQIANVEMFDGDLDSAKVREFLLNGGMALVPYDTNKDNSPGLHRGHKAHWAVISGSILTEDGFFVIARHGKAKNVAIWKLKELAQSNSQLLEFSPDRKLHDVEYKLPEGGISGPMGLNKKCVLISFN</sequence>
<evidence type="ECO:0000256" key="7">
    <source>
        <dbReference type="ARBA" id="ARBA00049041"/>
    </source>
</evidence>
<organism evidence="8 9">
    <name type="scientific">Exocentrus adspersus</name>
    <dbReference type="NCBI Taxonomy" id="1586481"/>
    <lineage>
        <taxon>Eukaryota</taxon>
        <taxon>Metazoa</taxon>
        <taxon>Ecdysozoa</taxon>
        <taxon>Arthropoda</taxon>
        <taxon>Hexapoda</taxon>
        <taxon>Insecta</taxon>
        <taxon>Pterygota</taxon>
        <taxon>Neoptera</taxon>
        <taxon>Endopterygota</taxon>
        <taxon>Coleoptera</taxon>
        <taxon>Polyphaga</taxon>
        <taxon>Cucujiformia</taxon>
        <taxon>Chrysomeloidea</taxon>
        <taxon>Cerambycidae</taxon>
        <taxon>Lamiinae</taxon>
        <taxon>Acanthocinini</taxon>
        <taxon>Exocentrus</taxon>
    </lineage>
</organism>
<keyword evidence="9" id="KW-1185">Reference proteome</keyword>
<keyword evidence="3" id="KW-0378">Hydrolase</keyword>
<dbReference type="InterPro" id="IPR040043">
    <property type="entry name" value="ACTMAP"/>
</dbReference>
<gene>
    <name evidence="8" type="ORF">NQ315_009540</name>
</gene>
<comment type="catalytic activity">
    <reaction evidence="7">
        <text>N-terminal N(alpha)-acetyl-L-cysteinyl-L-aspartyl-[protein] + H2O = N-terminal L-aspartyl-[protein] + N-acetyl-L-cysteine</text>
        <dbReference type="Rhea" id="RHEA:74579"/>
        <dbReference type="Rhea" id="RHEA-COMP:12669"/>
        <dbReference type="Rhea" id="RHEA-COMP:18395"/>
        <dbReference type="ChEBI" id="CHEBI:15377"/>
        <dbReference type="ChEBI" id="CHEBI:64720"/>
        <dbReference type="ChEBI" id="CHEBI:78236"/>
        <dbReference type="ChEBI" id="CHEBI:193599"/>
    </reaction>
    <physiologicalReaction direction="left-to-right" evidence="7">
        <dbReference type="Rhea" id="RHEA:74580"/>
    </physiologicalReaction>
</comment>
<evidence type="ECO:0000313" key="8">
    <source>
        <dbReference type="EMBL" id="KAJ8925693.1"/>
    </source>
</evidence>
<name>A0AAV8WGZ0_9CUCU</name>
<evidence type="ECO:0000256" key="6">
    <source>
        <dbReference type="ARBA" id="ARBA00034908"/>
    </source>
</evidence>
<evidence type="ECO:0000256" key="5">
    <source>
        <dbReference type="ARBA" id="ARBA00034848"/>
    </source>
</evidence>
<dbReference type="PANTHER" id="PTHR28631">
    <property type="entry name" value="UPF0692 PROTEIN C19ORF54"/>
    <property type="match status" value="1"/>
</dbReference>
<accession>A0AAV8WGZ0</accession>
<dbReference type="Pfam" id="PF21646">
    <property type="entry name" value="ACTMAP-like_C"/>
    <property type="match status" value="1"/>
</dbReference>
<comment type="similarity">
    <text evidence="4">Belongs to the ACTMAP family.</text>
</comment>
<dbReference type="GO" id="GO:0006508">
    <property type="term" value="P:proteolysis"/>
    <property type="evidence" value="ECO:0007669"/>
    <property type="project" value="UniProtKB-KW"/>
</dbReference>
<protein>
    <recommendedName>
        <fullName evidence="5">Actin maturation protease</fullName>
    </recommendedName>
    <alternativeName>
        <fullName evidence="6">Actin aminopeptidase ACTMAP</fullName>
    </alternativeName>
</protein>
<dbReference type="Proteomes" id="UP001159042">
    <property type="component" value="Unassembled WGS sequence"/>
</dbReference>